<feature type="domain" description="Cytochrome oxidase subunit I profile" evidence="17">
    <location>
        <begin position="1"/>
        <end position="533"/>
    </location>
</feature>
<keyword evidence="19" id="KW-1185">Reference proteome</keyword>
<keyword evidence="10 15" id="KW-0249">Electron transport</keyword>
<feature type="transmembrane region" description="Helical" evidence="16">
    <location>
        <begin position="99"/>
        <end position="117"/>
    </location>
</feature>
<dbReference type="GO" id="GO:0005743">
    <property type="term" value="C:mitochondrial inner membrane"/>
    <property type="evidence" value="ECO:0007669"/>
    <property type="project" value="UniProtKB-SubCell"/>
</dbReference>
<dbReference type="FunFam" id="1.20.210.10:FF:000001">
    <property type="entry name" value="Cytochrome c oxidase subunit 1"/>
    <property type="match status" value="1"/>
</dbReference>
<dbReference type="PROSITE" id="PS00077">
    <property type="entry name" value="COX1_CUB"/>
    <property type="match status" value="1"/>
</dbReference>
<dbReference type="GO" id="GO:0045277">
    <property type="term" value="C:respiratory chain complex IV"/>
    <property type="evidence" value="ECO:0007669"/>
    <property type="project" value="InterPro"/>
</dbReference>
<comment type="cofactor">
    <cofactor evidence="1">
        <name>heme</name>
        <dbReference type="ChEBI" id="CHEBI:30413"/>
    </cofactor>
</comment>
<dbReference type="GO" id="GO:0020037">
    <property type="term" value="F:heme binding"/>
    <property type="evidence" value="ECO:0007669"/>
    <property type="project" value="InterPro"/>
</dbReference>
<dbReference type="GO" id="GO:0046872">
    <property type="term" value="F:metal ion binding"/>
    <property type="evidence" value="ECO:0007669"/>
    <property type="project" value="UniProtKB-KW"/>
</dbReference>
<feature type="transmembrane region" description="Helical" evidence="16">
    <location>
        <begin position="406"/>
        <end position="428"/>
    </location>
</feature>
<evidence type="ECO:0000256" key="14">
    <source>
        <dbReference type="ARBA" id="ARBA00023136"/>
    </source>
</evidence>
<sequence>MYWLNSTNAKEIGTLYLIFAVFAGMIGTAFSVLIRLELSAPGVQFLSGDHQLFNVIISAHAFIMIFFMVMPGLVGGFGNYFLPVHCGAPDMAFPRLNNVSFWLLPPSLLLLLMSALVENGAGTGWTVYPPLAGIQSHSGGSVDLAIFSLHLAGISSLLGAINFISTALNMRTNGMSLHKLPLFVWAIFITAILLLLTLPVLAGKITMLLTDRNFNTSFYDPAGGGDPILYQHLFGFFGHPEVYILIIPAFGIVSHVVSTFSGKTIFGYIGMVYAMFSIGILGFLVWSHHMFAVGMDVDTRAYFTAATMVIAVPTGIKIFSWMATLYGGSLKFNTPLVFTIGFLALFTIGGITGVILSNASLDVAFHDTYYVVAHFHYVLSMGAVFGLFAGFYFWTPKILGKLYNEFLGKVHFWTLFVGVNLTFFPQHFLGMAGMPRRIPDYPDAYSGWNAVSSFGSLISVVATVLFIYIIYNIFVNQNFSNKNPWQIVSYFFGLSVGSENEINDSDMTSSNTIEWTLNTPVPLHAFESLPVQS</sequence>
<dbReference type="GeneID" id="10446068"/>
<evidence type="ECO:0000256" key="6">
    <source>
        <dbReference type="ARBA" id="ARBA00022660"/>
    </source>
</evidence>
<dbReference type="InterPro" id="IPR000883">
    <property type="entry name" value="Cyt_C_Oxase_1"/>
</dbReference>
<comment type="similarity">
    <text evidence="15">Belongs to the heme-copper respiratory oxidase family.</text>
</comment>
<evidence type="ECO:0000256" key="10">
    <source>
        <dbReference type="ARBA" id="ARBA00022982"/>
    </source>
</evidence>
<dbReference type="GO" id="GO:0006123">
    <property type="term" value="P:mitochondrial electron transport, cytochrome c to oxygen"/>
    <property type="evidence" value="ECO:0007669"/>
    <property type="project" value="TreeGrafter"/>
</dbReference>
<organism>
    <name type="scientific">Moniliophthora roreri (strain MCA 2997)</name>
    <name type="common">Cocoa frosty pod rot fungus</name>
    <name type="synonym">Crinipellis roreri</name>
    <dbReference type="NCBI Taxonomy" id="1381753"/>
    <lineage>
        <taxon>Eukaryota</taxon>
        <taxon>Fungi</taxon>
        <taxon>Dikarya</taxon>
        <taxon>Basidiomycota</taxon>
        <taxon>Agaricomycotina</taxon>
        <taxon>Agaricomycetes</taxon>
        <taxon>Agaricomycetidae</taxon>
        <taxon>Agaricales</taxon>
        <taxon>Marasmiineae</taxon>
        <taxon>Marasmiaceae</taxon>
        <taxon>Moniliophthora</taxon>
    </lineage>
</organism>
<feature type="transmembrane region" description="Helical" evidence="16">
    <location>
        <begin position="56"/>
        <end position="78"/>
    </location>
</feature>
<name>F2WVH6_MONRO</name>
<feature type="transmembrane region" description="Helical" evidence="16">
    <location>
        <begin position="182"/>
        <end position="209"/>
    </location>
</feature>
<feature type="transmembrane region" description="Helical" evidence="16">
    <location>
        <begin position="12"/>
        <end position="36"/>
    </location>
</feature>
<evidence type="ECO:0000256" key="13">
    <source>
        <dbReference type="ARBA" id="ARBA00023008"/>
    </source>
</evidence>
<feature type="transmembrane region" description="Helical" evidence="16">
    <location>
        <begin position="265"/>
        <end position="286"/>
    </location>
</feature>
<dbReference type="CDD" id="cd01663">
    <property type="entry name" value="Cyt_c_Oxidase_I"/>
    <property type="match status" value="1"/>
</dbReference>
<evidence type="ECO:0000256" key="3">
    <source>
        <dbReference type="ARBA" id="ARBA00004673"/>
    </source>
</evidence>
<comment type="subcellular location">
    <subcellularLocation>
        <location evidence="2">Membrane</location>
        <topology evidence="2">Multi-pass membrane protein</topology>
    </subcellularLocation>
    <subcellularLocation>
        <location evidence="15">Mitochondrion inner membrane</location>
        <topology evidence="15">Multi-pass membrane protein</topology>
    </subcellularLocation>
</comment>
<dbReference type="PANTHER" id="PTHR10422:SF18">
    <property type="entry name" value="CYTOCHROME C OXIDASE SUBUNIT 1"/>
    <property type="match status" value="1"/>
</dbReference>
<evidence type="ECO:0000256" key="8">
    <source>
        <dbReference type="ARBA" id="ARBA00022723"/>
    </source>
</evidence>
<dbReference type="GO" id="GO:0004129">
    <property type="term" value="F:cytochrome-c oxidase activity"/>
    <property type="evidence" value="ECO:0007669"/>
    <property type="project" value="UniProtKB-EC"/>
</dbReference>
<keyword evidence="11 16" id="KW-1133">Transmembrane helix</keyword>
<comment type="pathway">
    <text evidence="3 15">Energy metabolism; oxidative phosphorylation.</text>
</comment>
<dbReference type="InterPro" id="IPR033944">
    <property type="entry name" value="Cyt_c_oxase_su1_dom"/>
</dbReference>
<keyword evidence="9" id="KW-1278">Translocase</keyword>
<dbReference type="PROSITE" id="PS50855">
    <property type="entry name" value="COX1"/>
    <property type="match status" value="1"/>
</dbReference>
<keyword evidence="7 15" id="KW-0812">Transmembrane</keyword>
<evidence type="ECO:0000256" key="4">
    <source>
        <dbReference type="ARBA" id="ARBA00022448"/>
    </source>
</evidence>
<evidence type="ECO:0000256" key="9">
    <source>
        <dbReference type="ARBA" id="ARBA00022967"/>
    </source>
</evidence>
<evidence type="ECO:0000259" key="17">
    <source>
        <dbReference type="PROSITE" id="PS50855"/>
    </source>
</evidence>
<evidence type="ECO:0000256" key="1">
    <source>
        <dbReference type="ARBA" id="ARBA00001971"/>
    </source>
</evidence>
<feature type="transmembrane region" description="Helical" evidence="16">
    <location>
        <begin position="229"/>
        <end position="253"/>
    </location>
</feature>
<dbReference type="InterPro" id="IPR023616">
    <property type="entry name" value="Cyt_c_oxase-like_su1_dom"/>
</dbReference>
<dbReference type="AlphaFoldDB" id="F2WVH6"/>
<dbReference type="EMBL" id="HQ259115">
    <property type="protein sequence ID" value="ADO51557.1"/>
    <property type="molecule type" value="Genomic_DNA"/>
</dbReference>
<proteinExistence type="inferred from homology"/>
<gene>
    <name evidence="18" type="primary">cox1</name>
</gene>
<feature type="transmembrane region" description="Helical" evidence="16">
    <location>
        <begin position="336"/>
        <end position="355"/>
    </location>
</feature>
<dbReference type="PANTHER" id="PTHR10422">
    <property type="entry name" value="CYTOCHROME C OXIDASE SUBUNIT 1"/>
    <property type="match status" value="1"/>
</dbReference>
<accession>F2WVH6</accession>
<dbReference type="STRING" id="1381753.F2WVH6"/>
<dbReference type="InterPro" id="IPR023615">
    <property type="entry name" value="Cyt_c_Oxase_su1_BS"/>
</dbReference>
<evidence type="ECO:0000256" key="5">
    <source>
        <dbReference type="ARBA" id="ARBA00022617"/>
    </source>
</evidence>
<keyword evidence="5 15" id="KW-0349">Heme</keyword>
<reference key="2">
    <citation type="journal article" date="2012" name="Fungal Biol.">
        <title>The mitochondrial genome of Moniliophthora roreri, the frosty pod rot pathogen of cacao.</title>
        <authorList>
            <person name="Costa G.G.L."/>
            <person name="Cabrera O.G."/>
            <person name="Tiburcio R.A."/>
            <person name="Medrano F.J."/>
            <person name="Carazzolle M.F."/>
            <person name="Thomazella D.P.T."/>
            <person name="Schuster S.C."/>
            <person name="Carlson J.E."/>
            <person name="Guiltinan M.J."/>
            <person name="Bailey B.A."/>
            <person name="Mieczkowski P."/>
            <person name="Pereira G.A.G."/>
            <person name="Meinhardt L.W."/>
        </authorList>
    </citation>
    <scope>NUCLEOTIDE SEQUENCE [LARGE SCALE GENOMIC DNA]</scope>
    <source>
        <strain>MCA 2997</strain>
    </source>
</reference>
<keyword evidence="6 15" id="KW-0679">Respiratory chain</keyword>
<protein>
    <recommendedName>
        <fullName evidence="15">Cytochrome c oxidase subunit 1</fullName>
        <ecNumber evidence="15">7.1.1.9</ecNumber>
    </recommendedName>
</protein>
<dbReference type="SUPFAM" id="SSF81442">
    <property type="entry name" value="Cytochrome c oxidase subunit I-like"/>
    <property type="match status" value="1"/>
</dbReference>
<keyword evidence="4 15" id="KW-0813">Transport</keyword>
<dbReference type="Proteomes" id="UP000017559">
    <property type="component" value="Mitochondrion"/>
</dbReference>
<evidence type="ECO:0000256" key="2">
    <source>
        <dbReference type="ARBA" id="ARBA00004141"/>
    </source>
</evidence>
<reference evidence="18" key="1">
    <citation type="submission" date="2010-09" db="EMBL/GenBank/DDBJ databases">
        <authorList>
            <person name="Garcia O."/>
            <person name="Costa G.G.L."/>
            <person name="Tiburcio R.A."/>
            <person name="Medrano F.J."/>
            <person name="Carazzolle M.F."/>
            <person name="Thomazella D.T."/>
            <person name="Schuster S.C."/>
            <person name="Carlson J.E."/>
            <person name="Guiltinan M.J."/>
            <person name="Bailey B.A."/>
            <person name="Mieckowski P."/>
            <person name="Pereira G.A.G."/>
            <person name="Meinhardt L.W."/>
        </authorList>
    </citation>
    <scope>NUCLEOTIDE SEQUENCE</scope>
</reference>
<evidence type="ECO:0000256" key="7">
    <source>
        <dbReference type="ARBA" id="ARBA00022692"/>
    </source>
</evidence>
<comment type="catalytic activity">
    <reaction evidence="15">
        <text>4 Fe(II)-[cytochrome c] + O2 + 8 H(+)(in) = 4 Fe(III)-[cytochrome c] + 2 H2O + 4 H(+)(out)</text>
        <dbReference type="Rhea" id="RHEA:11436"/>
        <dbReference type="Rhea" id="RHEA-COMP:10350"/>
        <dbReference type="Rhea" id="RHEA-COMP:14399"/>
        <dbReference type="ChEBI" id="CHEBI:15377"/>
        <dbReference type="ChEBI" id="CHEBI:15378"/>
        <dbReference type="ChEBI" id="CHEBI:15379"/>
        <dbReference type="ChEBI" id="CHEBI:29033"/>
        <dbReference type="ChEBI" id="CHEBI:29034"/>
        <dbReference type="EC" id="7.1.1.9"/>
    </reaction>
</comment>
<evidence type="ECO:0000256" key="11">
    <source>
        <dbReference type="ARBA" id="ARBA00022989"/>
    </source>
</evidence>
<dbReference type="Gene3D" id="1.20.210.10">
    <property type="entry name" value="Cytochrome c oxidase-like, subunit I domain"/>
    <property type="match status" value="1"/>
</dbReference>
<dbReference type="GO" id="GO:0015990">
    <property type="term" value="P:electron transport coupled proton transport"/>
    <property type="evidence" value="ECO:0007669"/>
    <property type="project" value="TreeGrafter"/>
</dbReference>
<feature type="transmembrane region" description="Helical" evidence="16">
    <location>
        <begin position="448"/>
        <end position="474"/>
    </location>
</feature>
<keyword evidence="15 18" id="KW-0496">Mitochondrion</keyword>
<dbReference type="EC" id="7.1.1.9" evidence="15"/>
<keyword evidence="12 15" id="KW-0408">Iron</keyword>
<dbReference type="PRINTS" id="PR01165">
    <property type="entry name" value="CYCOXIDASEI"/>
</dbReference>
<keyword evidence="15" id="KW-0999">Mitochondrion inner membrane</keyword>
<evidence type="ECO:0000313" key="19">
    <source>
        <dbReference type="Proteomes" id="UP000017559"/>
    </source>
</evidence>
<evidence type="ECO:0000256" key="16">
    <source>
        <dbReference type="SAM" id="Phobius"/>
    </source>
</evidence>
<comment type="function">
    <text evidence="15">Component of the cytochrome c oxidase, the last enzyme in the mitochondrial electron transport chain which drives oxidative phosphorylation. The respiratory chain contains 3 multisubunit complexes succinate dehydrogenase (complex II, CII), ubiquinol-cytochrome c oxidoreductase (cytochrome b-c1 complex, complex III, CIII) and cytochrome c oxidase (complex IV, CIV), that cooperate to transfer electrons derived from NADH and succinate to molecular oxygen, creating an electrochemical gradient over the inner membrane that drives transmembrane transport and the ATP synthase. Cytochrome c oxidase is the component of the respiratory chain that catalyzes the reduction of oxygen to water. Electrons originating from reduced cytochrome c in the intermembrane space (IMS) are transferred via the dinuclear copper A center (CU(A)) of subunit 2 and heme A of subunit 1 to the active site in subunit 1, a binuclear center (BNC) formed by heme A3 and copper B (CU(B)). The BNC reduces molecular oxygen to 2 water molecules using 4 electrons from cytochrome c in the IMS and 4 protons from the mitochondrial matrix.</text>
</comment>
<dbReference type="RefSeq" id="YP_004376347.1">
    <property type="nucleotide sequence ID" value="NC_015400.1"/>
</dbReference>
<dbReference type="InterPro" id="IPR036927">
    <property type="entry name" value="Cyt_c_oxase-like_su1_sf"/>
</dbReference>
<feature type="transmembrane region" description="Helical" evidence="16">
    <location>
        <begin position="144"/>
        <end position="170"/>
    </location>
</feature>
<geneLocation type="mitochondrion" evidence="18"/>
<feature type="transmembrane region" description="Helical" evidence="16">
    <location>
        <begin position="375"/>
        <end position="394"/>
    </location>
</feature>
<evidence type="ECO:0000256" key="12">
    <source>
        <dbReference type="ARBA" id="ARBA00023004"/>
    </source>
</evidence>
<keyword evidence="14 15" id="KW-0472">Membrane</keyword>
<keyword evidence="8 15" id="KW-0479">Metal-binding</keyword>
<dbReference type="UniPathway" id="UPA00705"/>
<keyword evidence="13 15" id="KW-0186">Copper</keyword>
<evidence type="ECO:0000256" key="15">
    <source>
        <dbReference type="RuleBase" id="RU000369"/>
    </source>
</evidence>
<feature type="transmembrane region" description="Helical" evidence="16">
    <location>
        <begin position="301"/>
        <end position="324"/>
    </location>
</feature>
<dbReference type="Pfam" id="PF00115">
    <property type="entry name" value="COX1"/>
    <property type="match status" value="1"/>
</dbReference>
<evidence type="ECO:0000313" key="18">
    <source>
        <dbReference type="EMBL" id="ADO51557.1"/>
    </source>
</evidence>